<evidence type="ECO:0000313" key="2">
    <source>
        <dbReference type="EMBL" id="GAI89904.1"/>
    </source>
</evidence>
<name>X1UC25_9ZZZZ</name>
<dbReference type="AlphaFoldDB" id="X1UC25"/>
<organism evidence="2">
    <name type="scientific">marine sediment metagenome</name>
    <dbReference type="NCBI Taxonomy" id="412755"/>
    <lineage>
        <taxon>unclassified sequences</taxon>
        <taxon>metagenomes</taxon>
        <taxon>ecological metagenomes</taxon>
    </lineage>
</organism>
<feature type="domain" description="Acyclic terpene utilisation N-terminal" evidence="1">
    <location>
        <begin position="8"/>
        <end position="199"/>
    </location>
</feature>
<reference evidence="2" key="1">
    <citation type="journal article" date="2014" name="Front. Microbiol.">
        <title>High frequency of phylogenetically diverse reductive dehalogenase-homologous genes in deep subseafloor sedimentary metagenomes.</title>
        <authorList>
            <person name="Kawai M."/>
            <person name="Futagami T."/>
            <person name="Toyoda A."/>
            <person name="Takaki Y."/>
            <person name="Nishi S."/>
            <person name="Hori S."/>
            <person name="Arai W."/>
            <person name="Tsubouchi T."/>
            <person name="Morono Y."/>
            <person name="Uchiyama I."/>
            <person name="Ito T."/>
            <person name="Fujiyama A."/>
            <person name="Inagaki F."/>
            <person name="Takami H."/>
        </authorList>
    </citation>
    <scope>NUCLEOTIDE SEQUENCE</scope>
    <source>
        <strain evidence="2">Expedition CK06-06</strain>
    </source>
</reference>
<dbReference type="Pfam" id="PF07287">
    <property type="entry name" value="AtuA"/>
    <property type="match status" value="1"/>
</dbReference>
<gene>
    <name evidence="2" type="ORF">S12H4_34294</name>
</gene>
<protein>
    <recommendedName>
        <fullName evidence="1">Acyclic terpene utilisation N-terminal domain-containing protein</fullName>
    </recommendedName>
</protein>
<dbReference type="PANTHER" id="PTHR47708:SF2">
    <property type="entry name" value="SI:CH73-132F6.5"/>
    <property type="match status" value="1"/>
</dbReference>
<feature type="non-terminal residue" evidence="2">
    <location>
        <position position="200"/>
    </location>
</feature>
<dbReference type="EMBL" id="BARW01020280">
    <property type="protein sequence ID" value="GAI89904.1"/>
    <property type="molecule type" value="Genomic_DNA"/>
</dbReference>
<evidence type="ECO:0000259" key="1">
    <source>
        <dbReference type="Pfam" id="PF07287"/>
    </source>
</evidence>
<proteinExistence type="predicted"/>
<accession>X1UC25</accession>
<sequence>MQAKKNRIRLGGGSACPGERIEPAVELIEKGNIDYIGFDSLSEIEFISFEKHKMSHPTEGYDVFAERRLRAILPTCARNQVKIVGNMGGANPKGAQDLAMAIAREFELKGMKIAAVLGDNVLQIVKEMNPEVEGTGERVDKLGDKLISAHAYIPVDSVVEALRRGADLIITGRLPDASLFLAPLIYEFDWRNDEWDLLAR</sequence>
<comment type="caution">
    <text evidence="2">The sequence shown here is derived from an EMBL/GenBank/DDBJ whole genome shotgun (WGS) entry which is preliminary data.</text>
</comment>
<dbReference type="PANTHER" id="PTHR47708">
    <property type="match status" value="1"/>
</dbReference>
<dbReference type="InterPro" id="IPR010839">
    <property type="entry name" value="AtuA_N"/>
</dbReference>